<organism evidence="2 3">
    <name type="scientific">Klebsiella pneumoniae</name>
    <dbReference type="NCBI Taxonomy" id="573"/>
    <lineage>
        <taxon>Bacteria</taxon>
        <taxon>Pseudomonadati</taxon>
        <taxon>Pseudomonadota</taxon>
        <taxon>Gammaproteobacteria</taxon>
        <taxon>Enterobacterales</taxon>
        <taxon>Enterobacteriaceae</taxon>
        <taxon>Klebsiella/Raoultella group</taxon>
        <taxon>Klebsiella</taxon>
        <taxon>Klebsiella pneumoniae complex</taxon>
    </lineage>
</organism>
<proteinExistence type="predicted"/>
<feature type="compositionally biased region" description="Basic and acidic residues" evidence="1">
    <location>
        <begin position="95"/>
        <end position="105"/>
    </location>
</feature>
<dbReference type="EMBL" id="UGMN01000004">
    <property type="protein sequence ID" value="STV30826.1"/>
    <property type="molecule type" value="Genomic_DNA"/>
</dbReference>
<sequence>MFPAWITTIIVSIRLGQRLIGESGGQTYRLGDRVEVRVEAVNMDERKIDFTLISSEHAPRNVGKTAREKAKKSTSGKPGGRRRQVGKQVNFEPDSAFRKEKETARPKKRKKRKNRRRKHRKSPPRRKPSARQRRRSPSD</sequence>
<name>A0A378B9E0_KLEPN</name>
<dbReference type="InterPro" id="IPR012340">
    <property type="entry name" value="NA-bd_OB-fold"/>
</dbReference>
<feature type="region of interest" description="Disordered" evidence="1">
    <location>
        <begin position="55"/>
        <end position="139"/>
    </location>
</feature>
<accession>A0A378B9E0</accession>
<protein>
    <submittedName>
        <fullName evidence="2">3'-to-5' exoribonuclease RNase R</fullName>
        <ecNumber evidence="2">3.1.13.1</ecNumber>
    </submittedName>
</protein>
<evidence type="ECO:0000313" key="2">
    <source>
        <dbReference type="EMBL" id="STV30826.1"/>
    </source>
</evidence>
<dbReference type="EC" id="3.1.13.1" evidence="2"/>
<feature type="compositionally biased region" description="Basic residues" evidence="1">
    <location>
        <begin position="69"/>
        <end position="85"/>
    </location>
</feature>
<keyword evidence="2" id="KW-0378">Hydrolase</keyword>
<dbReference type="Gene3D" id="2.40.50.140">
    <property type="entry name" value="Nucleic acid-binding proteins"/>
    <property type="match status" value="1"/>
</dbReference>
<feature type="compositionally biased region" description="Basic residues" evidence="1">
    <location>
        <begin position="106"/>
        <end position="139"/>
    </location>
</feature>
<dbReference type="Proteomes" id="UP000254387">
    <property type="component" value="Unassembled WGS sequence"/>
</dbReference>
<gene>
    <name evidence="2" type="primary">rnr_3</name>
    <name evidence="2" type="ORF">NCTC5053_03847</name>
</gene>
<dbReference type="AlphaFoldDB" id="A0A378B9E0"/>
<dbReference type="GO" id="GO:0008859">
    <property type="term" value="F:exoribonuclease II activity"/>
    <property type="evidence" value="ECO:0007669"/>
    <property type="project" value="UniProtKB-EC"/>
</dbReference>
<dbReference type="SUPFAM" id="SSF50249">
    <property type="entry name" value="Nucleic acid-binding proteins"/>
    <property type="match status" value="1"/>
</dbReference>
<evidence type="ECO:0000256" key="1">
    <source>
        <dbReference type="SAM" id="MobiDB-lite"/>
    </source>
</evidence>
<evidence type="ECO:0000313" key="3">
    <source>
        <dbReference type="Proteomes" id="UP000254387"/>
    </source>
</evidence>
<reference evidence="2 3" key="1">
    <citation type="submission" date="2018-06" db="EMBL/GenBank/DDBJ databases">
        <authorList>
            <consortium name="Pathogen Informatics"/>
            <person name="Doyle S."/>
        </authorList>
    </citation>
    <scope>NUCLEOTIDE SEQUENCE [LARGE SCALE GENOMIC DNA]</scope>
    <source>
        <strain evidence="2 3">NCTC5053</strain>
    </source>
</reference>